<dbReference type="EMBL" id="MFGJ01000007">
    <property type="protein sequence ID" value="OGF31724.1"/>
    <property type="molecule type" value="Genomic_DNA"/>
</dbReference>
<dbReference type="STRING" id="1798002.A2478_04535"/>
<sequence>MAFPDTLELAHLDLSCNPYCSLGIDEFSDIQLADDNKQDDDNLSQISTGNIQKNNTLLWFSFFFPLLFLEDVDNIAFPA</sequence>
<gene>
    <name evidence="1" type="ORF">A2478_04535</name>
</gene>
<protein>
    <submittedName>
        <fullName evidence="1">Uncharacterized protein</fullName>
    </submittedName>
</protein>
<evidence type="ECO:0000313" key="1">
    <source>
        <dbReference type="EMBL" id="OGF31724.1"/>
    </source>
</evidence>
<comment type="caution">
    <text evidence="1">The sequence shown here is derived from an EMBL/GenBank/DDBJ whole genome shotgun (WGS) entry which is preliminary data.</text>
</comment>
<evidence type="ECO:0000313" key="2">
    <source>
        <dbReference type="Proteomes" id="UP000179001"/>
    </source>
</evidence>
<name>A0A1F5SYD7_9BACT</name>
<dbReference type="AlphaFoldDB" id="A0A1F5SYD7"/>
<reference evidence="1 2" key="1">
    <citation type="journal article" date="2016" name="Nat. Commun.">
        <title>Thousands of microbial genomes shed light on interconnected biogeochemical processes in an aquifer system.</title>
        <authorList>
            <person name="Anantharaman K."/>
            <person name="Brown C.T."/>
            <person name="Hug L.A."/>
            <person name="Sharon I."/>
            <person name="Castelle C.J."/>
            <person name="Probst A.J."/>
            <person name="Thomas B.C."/>
            <person name="Singh A."/>
            <person name="Wilkins M.J."/>
            <person name="Karaoz U."/>
            <person name="Brodie E.L."/>
            <person name="Williams K.H."/>
            <person name="Hubbard S.S."/>
            <person name="Banfield J.F."/>
        </authorList>
    </citation>
    <scope>NUCLEOTIDE SEQUENCE [LARGE SCALE GENOMIC DNA]</scope>
</reference>
<accession>A0A1F5SYD7</accession>
<dbReference type="Proteomes" id="UP000179001">
    <property type="component" value="Unassembled WGS sequence"/>
</dbReference>
<proteinExistence type="predicted"/>
<organism evidence="1 2">
    <name type="scientific">Candidatus Falkowbacteria bacterium RIFOXYC2_FULL_36_12</name>
    <dbReference type="NCBI Taxonomy" id="1798002"/>
    <lineage>
        <taxon>Bacteria</taxon>
        <taxon>Candidatus Falkowiibacteriota</taxon>
    </lineage>
</organism>